<dbReference type="EMBL" id="CP097502">
    <property type="protein sequence ID" value="URD76752.1"/>
    <property type="molecule type" value="Genomic_DNA"/>
</dbReference>
<protein>
    <submittedName>
        <fullName evidence="1">Uncharacterized protein</fullName>
    </submittedName>
</protein>
<proteinExistence type="predicted"/>
<dbReference type="OrthoDB" id="10562378at2759"/>
<reference evidence="1" key="1">
    <citation type="submission" date="2022-05" db="EMBL/GenBank/DDBJ databases">
        <title>The Musa troglodytarum L. genome provides insights into the mechanism of non-climacteric behaviour and enrichment of carotenoids.</title>
        <authorList>
            <person name="Wang J."/>
        </authorList>
    </citation>
    <scope>NUCLEOTIDE SEQUENCE</scope>
    <source>
        <tissue evidence="1">Leaf</tissue>
    </source>
</reference>
<keyword evidence="2" id="KW-1185">Reference proteome</keyword>
<organism evidence="1 2">
    <name type="scientific">Musa troglodytarum</name>
    <name type="common">fe'i banana</name>
    <dbReference type="NCBI Taxonomy" id="320322"/>
    <lineage>
        <taxon>Eukaryota</taxon>
        <taxon>Viridiplantae</taxon>
        <taxon>Streptophyta</taxon>
        <taxon>Embryophyta</taxon>
        <taxon>Tracheophyta</taxon>
        <taxon>Spermatophyta</taxon>
        <taxon>Magnoliopsida</taxon>
        <taxon>Liliopsida</taxon>
        <taxon>Zingiberales</taxon>
        <taxon>Musaceae</taxon>
        <taxon>Musa</taxon>
    </lineage>
</organism>
<accession>A0A9E7EI88</accession>
<name>A0A9E7EI88_9LILI</name>
<evidence type="ECO:0000313" key="1">
    <source>
        <dbReference type="EMBL" id="URD76752.1"/>
    </source>
</evidence>
<evidence type="ECO:0000313" key="2">
    <source>
        <dbReference type="Proteomes" id="UP001055439"/>
    </source>
</evidence>
<dbReference type="AlphaFoldDB" id="A0A9E7EI88"/>
<dbReference type="Proteomes" id="UP001055439">
    <property type="component" value="Chromosome 1"/>
</dbReference>
<sequence length="59" mass="6663">MEGLLKWTEGPPPDPEAPAFRRLHQLRYPAANISGISNDLFPIRASLNITIHPPYTPRK</sequence>
<gene>
    <name evidence="1" type="ORF">MUK42_35007</name>
</gene>